<protein>
    <recommendedName>
        <fullName evidence="5">ADP-ribosylglycohydrolase</fullName>
    </recommendedName>
</protein>
<evidence type="ECO:0000256" key="1">
    <source>
        <dbReference type="ARBA" id="ARBA00010702"/>
    </source>
</evidence>
<dbReference type="RefSeq" id="WP_151842971.1">
    <property type="nucleotide sequence ID" value="NZ_CP061033.1"/>
</dbReference>
<keyword evidence="4" id="KW-1185">Reference proteome</keyword>
<evidence type="ECO:0000313" key="3">
    <source>
        <dbReference type="EMBL" id="KAB3520929.1"/>
    </source>
</evidence>
<dbReference type="InterPro" id="IPR005502">
    <property type="entry name" value="Ribosyl_crysJ1"/>
</dbReference>
<sequence length="346" mass="38022">MKARFRSALFGTALGDAWGYPYQLPPQPESTPLPEKLIISDDTQMTLALAAAMRTIDEDKLERQAGMETIGTHFVAYHRDPDYDRFPGASNTESLERLEEVGIDHWWDAATHSGGSGAVMRVAASALLAPVNEGVGWSVLQAMLTHDSGVSRASAAVAAAALLTESDCDLLETASGLAGDAFFDADELLTSEEKSDILKDLNEALIRDLTGPDVPLIELVERAKECRKYLTPFLEKGDFEELYRSSRKFTQILGRGWDAGSCTVTSLLLSQLYLDHRDQYAPHDFLHVAVNWSGNRNTRGSLTGAMLGAHLDGGVDTWEETRSYAFENRYDEAIHAGVWRGFGSKF</sequence>
<reference evidence="3 4" key="1">
    <citation type="submission" date="2019-10" db="EMBL/GenBank/DDBJ databases">
        <title>Corynebacterium sp novel species isolated from the respiratory tract of Marmot.</title>
        <authorList>
            <person name="Zhang G."/>
        </authorList>
    </citation>
    <scope>NUCLEOTIDE SEQUENCE [LARGE SCALE GENOMIC DNA]</scope>
    <source>
        <strain evidence="3 4">336</strain>
    </source>
</reference>
<proteinExistence type="inferred from homology"/>
<organism evidence="3 4">
    <name type="scientific">Corynebacterium zhongnanshanii</name>
    <dbReference type="NCBI Taxonomy" id="2768834"/>
    <lineage>
        <taxon>Bacteria</taxon>
        <taxon>Bacillati</taxon>
        <taxon>Actinomycetota</taxon>
        <taxon>Actinomycetes</taxon>
        <taxon>Mycobacteriales</taxon>
        <taxon>Corynebacteriaceae</taxon>
        <taxon>Corynebacterium</taxon>
    </lineage>
</organism>
<name>A0ABQ6VJ04_9CORY</name>
<gene>
    <name evidence="3" type="ORF">F8377_06750</name>
</gene>
<comment type="caution">
    <text evidence="3">The sequence shown here is derived from an EMBL/GenBank/DDBJ whole genome shotgun (WGS) entry which is preliminary data.</text>
</comment>
<dbReference type="InterPro" id="IPR050792">
    <property type="entry name" value="ADP-ribosylglycohydrolase"/>
</dbReference>
<keyword evidence="2" id="KW-0378">Hydrolase</keyword>
<accession>A0ABQ6VJ04</accession>
<evidence type="ECO:0000313" key="4">
    <source>
        <dbReference type="Proteomes" id="UP000436181"/>
    </source>
</evidence>
<dbReference type="EMBL" id="WBZJ01000002">
    <property type="protein sequence ID" value="KAB3520929.1"/>
    <property type="molecule type" value="Genomic_DNA"/>
</dbReference>
<dbReference type="Gene3D" id="1.10.4080.10">
    <property type="entry name" value="ADP-ribosylation/Crystallin J1"/>
    <property type="match status" value="1"/>
</dbReference>
<dbReference type="InterPro" id="IPR036705">
    <property type="entry name" value="Ribosyl_crysJ1_sf"/>
</dbReference>
<dbReference type="Proteomes" id="UP000436181">
    <property type="component" value="Unassembled WGS sequence"/>
</dbReference>
<dbReference type="PANTHER" id="PTHR16222">
    <property type="entry name" value="ADP-RIBOSYLGLYCOHYDROLASE"/>
    <property type="match status" value="1"/>
</dbReference>
<dbReference type="PANTHER" id="PTHR16222:SF24">
    <property type="entry name" value="ADP-RIBOSYLHYDROLASE ARH3"/>
    <property type="match status" value="1"/>
</dbReference>
<evidence type="ECO:0000256" key="2">
    <source>
        <dbReference type="ARBA" id="ARBA00022801"/>
    </source>
</evidence>
<evidence type="ECO:0008006" key="5">
    <source>
        <dbReference type="Google" id="ProtNLM"/>
    </source>
</evidence>
<comment type="similarity">
    <text evidence="1">Belongs to the ADP-ribosylglycohydrolase family.</text>
</comment>
<dbReference type="SUPFAM" id="SSF101478">
    <property type="entry name" value="ADP-ribosylglycohydrolase"/>
    <property type="match status" value="1"/>
</dbReference>
<dbReference type="Pfam" id="PF03747">
    <property type="entry name" value="ADP_ribosyl_GH"/>
    <property type="match status" value="1"/>
</dbReference>